<dbReference type="InterPro" id="IPR004045">
    <property type="entry name" value="Glutathione_S-Trfase_N"/>
</dbReference>
<evidence type="ECO:0000259" key="2">
    <source>
        <dbReference type="PROSITE" id="PS50405"/>
    </source>
</evidence>
<dbReference type="Pfam" id="PF13410">
    <property type="entry name" value="GST_C_2"/>
    <property type="match status" value="1"/>
</dbReference>
<evidence type="ECO:0000313" key="3">
    <source>
        <dbReference type="EMBL" id="ANF86602.1"/>
    </source>
</evidence>
<dbReference type="InterPro" id="IPR050983">
    <property type="entry name" value="GST_Omega/HSP26"/>
</dbReference>
<feature type="domain" description="GST N-terminal" evidence="1">
    <location>
        <begin position="2"/>
        <end position="80"/>
    </location>
</feature>
<dbReference type="SFLD" id="SFLDS00019">
    <property type="entry name" value="Glutathione_Transferase_(cytos"/>
    <property type="match status" value="1"/>
</dbReference>
<feature type="domain" description="GST C-terminal" evidence="2">
    <location>
        <begin position="61"/>
        <end position="197"/>
    </location>
</feature>
<organism evidence="3 4">
    <name type="scientific">Pseudomonas antarctica</name>
    <dbReference type="NCBI Taxonomy" id="219572"/>
    <lineage>
        <taxon>Bacteria</taxon>
        <taxon>Pseudomonadati</taxon>
        <taxon>Pseudomonadota</taxon>
        <taxon>Gammaproteobacteria</taxon>
        <taxon>Pseudomonadales</taxon>
        <taxon>Pseudomonadaceae</taxon>
        <taxon>Pseudomonas</taxon>
    </lineage>
</organism>
<dbReference type="Pfam" id="PF13417">
    <property type="entry name" value="GST_N_3"/>
    <property type="match status" value="1"/>
</dbReference>
<dbReference type="CDD" id="cd03196">
    <property type="entry name" value="GST_C_5"/>
    <property type="match status" value="1"/>
</dbReference>
<dbReference type="PATRIC" id="fig|219572.3.peg.3306"/>
<accession>A0A172Z2N3</accession>
<dbReference type="SFLD" id="SFLDG00358">
    <property type="entry name" value="Main_(cytGST)"/>
    <property type="match status" value="1"/>
</dbReference>
<dbReference type="PANTHER" id="PTHR43968:SF6">
    <property type="entry name" value="GLUTATHIONE S-TRANSFERASE OMEGA"/>
    <property type="match status" value="1"/>
</dbReference>
<reference evidence="3 4" key="1">
    <citation type="submission" date="2016-05" db="EMBL/GenBank/DDBJ databases">
        <title>Complete genome sequence of Pseudomonas antarctica PAMC 27494.</title>
        <authorList>
            <person name="Lee J."/>
        </authorList>
    </citation>
    <scope>NUCLEOTIDE SEQUENCE [LARGE SCALE GENOMIC DNA]</scope>
    <source>
        <strain evidence="3 4">PAMC 27494</strain>
    </source>
</reference>
<proteinExistence type="predicted"/>
<dbReference type="PROSITE" id="PS51354">
    <property type="entry name" value="GLUTAREDOXIN_2"/>
    <property type="match status" value="1"/>
</dbReference>
<dbReference type="STRING" id="219572.A7J50_3219"/>
<evidence type="ECO:0000313" key="4">
    <source>
        <dbReference type="Proteomes" id="UP000077829"/>
    </source>
</evidence>
<dbReference type="GO" id="GO:0016740">
    <property type="term" value="F:transferase activity"/>
    <property type="evidence" value="ECO:0007669"/>
    <property type="project" value="UniProtKB-KW"/>
</dbReference>
<dbReference type="PANTHER" id="PTHR43968">
    <property type="match status" value="1"/>
</dbReference>
<dbReference type="Proteomes" id="UP000077829">
    <property type="component" value="Chromosome"/>
</dbReference>
<dbReference type="SUPFAM" id="SSF47616">
    <property type="entry name" value="GST C-terminal domain-like"/>
    <property type="match status" value="1"/>
</dbReference>
<dbReference type="GO" id="GO:0005737">
    <property type="term" value="C:cytoplasm"/>
    <property type="evidence" value="ECO:0007669"/>
    <property type="project" value="TreeGrafter"/>
</dbReference>
<dbReference type="InterPro" id="IPR036282">
    <property type="entry name" value="Glutathione-S-Trfase_C_sf"/>
</dbReference>
<evidence type="ECO:0000259" key="1">
    <source>
        <dbReference type="PROSITE" id="PS50404"/>
    </source>
</evidence>
<dbReference type="Gene3D" id="3.40.30.10">
    <property type="entry name" value="Glutaredoxin"/>
    <property type="match status" value="1"/>
</dbReference>
<dbReference type="PROSITE" id="PS50405">
    <property type="entry name" value="GST_CTER"/>
    <property type="match status" value="1"/>
</dbReference>
<dbReference type="AlphaFoldDB" id="A0A172Z2N3"/>
<keyword evidence="3" id="KW-0808">Transferase</keyword>
<dbReference type="EMBL" id="CP015600">
    <property type="protein sequence ID" value="ANF86602.1"/>
    <property type="molecule type" value="Genomic_DNA"/>
</dbReference>
<dbReference type="RefSeq" id="WP_064452698.1">
    <property type="nucleotide sequence ID" value="NZ_CP015600.1"/>
</dbReference>
<dbReference type="KEGG" id="panr:A7J50_3219"/>
<gene>
    <name evidence="3" type="ORF">A7J50_3219</name>
</gene>
<protein>
    <submittedName>
        <fullName evidence="3">Glutathione S-transferase</fullName>
    </submittedName>
</protein>
<sequence>MSEALLYSFRRCPYAMRARLALRYSGVPVQIIEVSLKAKPAEMLALSPKGTVPVLSVGGRVIEESLEIMQWALAQHDPDDWLLQGDPRVLDLITENDQVFKHHLNRYKYAERYPEQPMEHYRAEGEVFLQTLEGLLAGNDYLLAEHLSLADVALAPFVRQFAHVDREWFAGTPYRQLQAWLQRFVESPLFIAVMAKP</sequence>
<dbReference type="InterPro" id="IPR010987">
    <property type="entry name" value="Glutathione-S-Trfase_C-like"/>
</dbReference>
<dbReference type="PROSITE" id="PS50404">
    <property type="entry name" value="GST_NTER"/>
    <property type="match status" value="1"/>
</dbReference>
<name>A0A172Z2N3_9PSED</name>
<dbReference type="Gene3D" id="1.20.1050.10">
    <property type="match status" value="1"/>
</dbReference>
<dbReference type="InterPro" id="IPR036249">
    <property type="entry name" value="Thioredoxin-like_sf"/>
</dbReference>
<dbReference type="InterPro" id="IPR040079">
    <property type="entry name" value="Glutathione_S-Trfase"/>
</dbReference>
<dbReference type="SUPFAM" id="SSF52833">
    <property type="entry name" value="Thioredoxin-like"/>
    <property type="match status" value="1"/>
</dbReference>